<keyword evidence="1" id="KW-0472">Membrane</keyword>
<proteinExistence type="predicted"/>
<organism evidence="3 4">
    <name type="scientific">Glaciecola petra</name>
    <dbReference type="NCBI Taxonomy" id="3075602"/>
    <lineage>
        <taxon>Bacteria</taxon>
        <taxon>Pseudomonadati</taxon>
        <taxon>Pseudomonadota</taxon>
        <taxon>Gammaproteobacteria</taxon>
        <taxon>Alteromonadales</taxon>
        <taxon>Alteromonadaceae</taxon>
        <taxon>Glaciecola</taxon>
    </lineage>
</organism>
<accession>A0ABU2ZNC0</accession>
<evidence type="ECO:0000256" key="2">
    <source>
        <dbReference type="SAM" id="SignalP"/>
    </source>
</evidence>
<feature type="signal peptide" evidence="2">
    <location>
        <begin position="1"/>
        <end position="21"/>
    </location>
</feature>
<evidence type="ECO:0000313" key="4">
    <source>
        <dbReference type="Proteomes" id="UP001253545"/>
    </source>
</evidence>
<keyword evidence="4" id="KW-1185">Reference proteome</keyword>
<feature type="chain" id="PRO_5046825465" description="PEP-CTERM protein-sorting domain-containing protein" evidence="2">
    <location>
        <begin position="22"/>
        <end position="210"/>
    </location>
</feature>
<dbReference type="RefSeq" id="WP_311367257.1">
    <property type="nucleotide sequence ID" value="NZ_JAVRHX010000001.1"/>
</dbReference>
<comment type="caution">
    <text evidence="3">The sequence shown here is derived from an EMBL/GenBank/DDBJ whole genome shotgun (WGS) entry which is preliminary data.</text>
</comment>
<dbReference type="Proteomes" id="UP001253545">
    <property type="component" value="Unassembled WGS sequence"/>
</dbReference>
<name>A0ABU2ZNC0_9ALTE</name>
<keyword evidence="1" id="KW-1133">Transmembrane helix</keyword>
<dbReference type="EMBL" id="JAVRHX010000001">
    <property type="protein sequence ID" value="MDT0593756.1"/>
    <property type="molecule type" value="Genomic_DNA"/>
</dbReference>
<evidence type="ECO:0000256" key="1">
    <source>
        <dbReference type="SAM" id="Phobius"/>
    </source>
</evidence>
<keyword evidence="1" id="KW-0812">Transmembrane</keyword>
<evidence type="ECO:0008006" key="5">
    <source>
        <dbReference type="Google" id="ProtNLM"/>
    </source>
</evidence>
<protein>
    <recommendedName>
        <fullName evidence="5">PEP-CTERM protein-sorting domain-containing protein</fullName>
    </recommendedName>
</protein>
<gene>
    <name evidence="3" type="ORF">RM552_02720</name>
</gene>
<evidence type="ECO:0000313" key="3">
    <source>
        <dbReference type="EMBL" id="MDT0593756.1"/>
    </source>
</evidence>
<keyword evidence="2" id="KW-0732">Signal</keyword>
<sequence>MKPYLYVVACISLFVSLTANAAFIANPDPSTLADDIDGTGYFAADNILFSTEILDIGEAILNNGNIFGFYFEGSDVLDANNRHVIFGSDDGDNSEAVVNFANGIVVDVDQGVVQNSFSGTGNIGFFVQLSAFGNGLLFSDASLNAGNIDYFGAFERNASPGTFALLFADPTNQDLIELVVSGTLAPVDASSPSLFALLMIGMFSILKRRK</sequence>
<reference evidence="3 4" key="1">
    <citation type="submission" date="2023-09" db="EMBL/GenBank/DDBJ databases">
        <authorList>
            <person name="Rey-Velasco X."/>
        </authorList>
    </citation>
    <scope>NUCLEOTIDE SEQUENCE [LARGE SCALE GENOMIC DNA]</scope>
    <source>
        <strain evidence="3 4">P117</strain>
    </source>
</reference>
<feature type="transmembrane region" description="Helical" evidence="1">
    <location>
        <begin position="189"/>
        <end position="206"/>
    </location>
</feature>